<keyword evidence="4" id="KW-0788">Thiol protease</keyword>
<evidence type="ECO:0000259" key="5">
    <source>
        <dbReference type="SMART" id="SM00645"/>
    </source>
</evidence>
<evidence type="ECO:0000256" key="4">
    <source>
        <dbReference type="ARBA" id="ARBA00022807"/>
    </source>
</evidence>
<dbReference type="GO" id="GO:0008234">
    <property type="term" value="F:cysteine-type peptidase activity"/>
    <property type="evidence" value="ECO:0007669"/>
    <property type="project" value="UniProtKB-KW"/>
</dbReference>
<proteinExistence type="inferred from homology"/>
<dbReference type="SUPFAM" id="SSF54001">
    <property type="entry name" value="Cysteine proteinases"/>
    <property type="match status" value="1"/>
</dbReference>
<feature type="non-terminal residue" evidence="6">
    <location>
        <position position="1"/>
    </location>
</feature>
<keyword evidence="2" id="KW-0645">Protease</keyword>
<sequence>QARYNPFAHSGDSLLNVDNLQMGKEMAEDAIGLAVHAVKEAVMKEDFMEDTREHLEELKSFSLVLPSSFDARDKWSRCSSVHQVTNQGACGSCWAMAATSVMSDRLCISTNFTRQEIISAQDLLSCCPSCGSCGGGGFLISAFKHWKERGLVTGGLYGSNEGCKPYQIDNKCGYPCAISYYEKSRTPKCERKCQPLYRKNYDEDLIKSSKAYWLRSRPFDDDSMDWRVVRYSSIQW</sequence>
<comment type="caution">
    <text evidence="6">The sequence shown here is derived from an EMBL/GenBank/DDBJ whole genome shotgun (WGS) entry which is preliminary data.</text>
</comment>
<dbReference type="InterPro" id="IPR000169">
    <property type="entry name" value="Pept_cys_AS"/>
</dbReference>
<dbReference type="InterPro" id="IPR013128">
    <property type="entry name" value="Peptidase_C1A"/>
</dbReference>
<dbReference type="AlphaFoldDB" id="A0AAN5CCG0"/>
<dbReference type="InterPro" id="IPR000668">
    <property type="entry name" value="Peptidase_C1A_C"/>
</dbReference>
<keyword evidence="3" id="KW-0378">Hydrolase</keyword>
<accession>A0AAN5CCG0</accession>
<evidence type="ECO:0000256" key="2">
    <source>
        <dbReference type="ARBA" id="ARBA00022670"/>
    </source>
</evidence>
<dbReference type="GO" id="GO:0006508">
    <property type="term" value="P:proteolysis"/>
    <property type="evidence" value="ECO:0007669"/>
    <property type="project" value="UniProtKB-KW"/>
</dbReference>
<protein>
    <recommendedName>
        <fullName evidence="5">Peptidase C1A papain C-terminal domain-containing protein</fullName>
    </recommendedName>
</protein>
<evidence type="ECO:0000256" key="3">
    <source>
        <dbReference type="ARBA" id="ARBA00022801"/>
    </source>
</evidence>
<dbReference type="PROSITE" id="PS00139">
    <property type="entry name" value="THIOL_PROTEASE_CYS"/>
    <property type="match status" value="1"/>
</dbReference>
<dbReference type="EMBL" id="BTRK01000002">
    <property type="protein sequence ID" value="GMR36246.1"/>
    <property type="molecule type" value="Genomic_DNA"/>
</dbReference>
<dbReference type="Pfam" id="PF00112">
    <property type="entry name" value="Peptidase_C1"/>
    <property type="match status" value="1"/>
</dbReference>
<dbReference type="InterPro" id="IPR038765">
    <property type="entry name" value="Papain-like_cys_pep_sf"/>
</dbReference>
<dbReference type="Gene3D" id="3.90.70.10">
    <property type="entry name" value="Cysteine proteinases"/>
    <property type="match status" value="1"/>
</dbReference>
<reference evidence="7" key="1">
    <citation type="submission" date="2022-10" db="EMBL/GenBank/DDBJ databases">
        <title>Genome assembly of Pristionchus species.</title>
        <authorList>
            <person name="Yoshida K."/>
            <person name="Sommer R.J."/>
        </authorList>
    </citation>
    <scope>NUCLEOTIDE SEQUENCE [LARGE SCALE GENOMIC DNA]</scope>
    <source>
        <strain evidence="7">RS5460</strain>
    </source>
</reference>
<feature type="domain" description="Peptidase C1A papain C-terminal" evidence="5">
    <location>
        <begin position="65"/>
        <end position="234"/>
    </location>
</feature>
<dbReference type="PANTHER" id="PTHR12411">
    <property type="entry name" value="CYSTEINE PROTEASE FAMILY C1-RELATED"/>
    <property type="match status" value="1"/>
</dbReference>
<evidence type="ECO:0000313" key="7">
    <source>
        <dbReference type="Proteomes" id="UP001328107"/>
    </source>
</evidence>
<dbReference type="SMART" id="SM00645">
    <property type="entry name" value="Pept_C1"/>
    <property type="match status" value="1"/>
</dbReference>
<evidence type="ECO:0000313" key="6">
    <source>
        <dbReference type="EMBL" id="GMR36246.1"/>
    </source>
</evidence>
<comment type="similarity">
    <text evidence="1">Belongs to the peptidase C1 family.</text>
</comment>
<gene>
    <name evidence="6" type="ORF">PMAYCL1PPCAC_06441</name>
</gene>
<keyword evidence="7" id="KW-1185">Reference proteome</keyword>
<organism evidence="6 7">
    <name type="scientific">Pristionchus mayeri</name>
    <dbReference type="NCBI Taxonomy" id="1317129"/>
    <lineage>
        <taxon>Eukaryota</taxon>
        <taxon>Metazoa</taxon>
        <taxon>Ecdysozoa</taxon>
        <taxon>Nematoda</taxon>
        <taxon>Chromadorea</taxon>
        <taxon>Rhabditida</taxon>
        <taxon>Rhabditina</taxon>
        <taxon>Diplogasteromorpha</taxon>
        <taxon>Diplogasteroidea</taxon>
        <taxon>Neodiplogasteridae</taxon>
        <taxon>Pristionchus</taxon>
    </lineage>
</organism>
<dbReference type="Proteomes" id="UP001328107">
    <property type="component" value="Unassembled WGS sequence"/>
</dbReference>
<evidence type="ECO:0000256" key="1">
    <source>
        <dbReference type="ARBA" id="ARBA00008455"/>
    </source>
</evidence>
<name>A0AAN5CCG0_9BILA</name>